<sequence length="85" mass="9904">MSKKVSITLDDEVLDFVDRLARNRSRFINDILLQEKERIFMKELEAAYIDQANDPEFQEEVSVWDITVDDGLKCINVSVINDIIN</sequence>
<dbReference type="EMBL" id="CP098611">
    <property type="protein sequence ID" value="USR90958.1"/>
    <property type="molecule type" value="Genomic_DNA"/>
</dbReference>
<evidence type="ECO:0000313" key="1">
    <source>
        <dbReference type="EMBL" id="USR90958.1"/>
    </source>
</evidence>
<dbReference type="RefSeq" id="WP_252662982.1">
    <property type="nucleotide sequence ID" value="NZ_CP098611.1"/>
</dbReference>
<proteinExistence type="predicted"/>
<dbReference type="Proteomes" id="UP001056708">
    <property type="component" value="Chromosome"/>
</dbReference>
<evidence type="ECO:0008006" key="3">
    <source>
        <dbReference type="Google" id="ProtNLM"/>
    </source>
</evidence>
<accession>A0ABY5AP42</accession>
<reference evidence="1" key="1">
    <citation type="submission" date="2022-06" db="EMBL/GenBank/DDBJ databases">
        <title>Genome sequence of Phormidium yuhuli AB48 isolated from an industrial photobioreactor environment.</title>
        <authorList>
            <person name="Qiu Y."/>
            <person name="Noonan A.J.C."/>
            <person name="Dofher K."/>
            <person name="Koch M."/>
            <person name="Kieft B."/>
            <person name="Lin X."/>
            <person name="Ziels R.M."/>
            <person name="Hallam S.J."/>
        </authorList>
    </citation>
    <scope>NUCLEOTIDE SEQUENCE</scope>
    <source>
        <strain evidence="1">AB48</strain>
    </source>
</reference>
<gene>
    <name evidence="1" type="ORF">NEA10_19385</name>
</gene>
<protein>
    <recommendedName>
        <fullName evidence="3">CopG family transcriptional regulator</fullName>
    </recommendedName>
</protein>
<name>A0ABY5AP42_9CYAN</name>
<organism evidence="1 2">
    <name type="scientific">Phormidium yuhuli AB48</name>
    <dbReference type="NCBI Taxonomy" id="2940671"/>
    <lineage>
        <taxon>Bacteria</taxon>
        <taxon>Bacillati</taxon>
        <taxon>Cyanobacteriota</taxon>
        <taxon>Cyanophyceae</taxon>
        <taxon>Oscillatoriophycideae</taxon>
        <taxon>Oscillatoriales</taxon>
        <taxon>Oscillatoriaceae</taxon>
        <taxon>Phormidium</taxon>
        <taxon>Phormidium yuhuli</taxon>
    </lineage>
</organism>
<evidence type="ECO:0000313" key="2">
    <source>
        <dbReference type="Proteomes" id="UP001056708"/>
    </source>
</evidence>
<keyword evidence="2" id="KW-1185">Reference proteome</keyword>